<organism evidence="2 3">
    <name type="scientific">Cryoendolithus antarcticus</name>
    <dbReference type="NCBI Taxonomy" id="1507870"/>
    <lineage>
        <taxon>Eukaryota</taxon>
        <taxon>Fungi</taxon>
        <taxon>Dikarya</taxon>
        <taxon>Ascomycota</taxon>
        <taxon>Pezizomycotina</taxon>
        <taxon>Dothideomycetes</taxon>
        <taxon>Dothideomycetidae</taxon>
        <taxon>Cladosporiales</taxon>
        <taxon>Cladosporiaceae</taxon>
        <taxon>Cryoendolithus</taxon>
    </lineage>
</organism>
<feature type="compositionally biased region" description="Basic and acidic residues" evidence="1">
    <location>
        <begin position="130"/>
        <end position="153"/>
    </location>
</feature>
<evidence type="ECO:0000313" key="3">
    <source>
        <dbReference type="Proteomes" id="UP000192596"/>
    </source>
</evidence>
<feature type="compositionally biased region" description="Basic and acidic residues" evidence="1">
    <location>
        <begin position="184"/>
        <end position="205"/>
    </location>
</feature>
<dbReference type="Proteomes" id="UP000192596">
    <property type="component" value="Unassembled WGS sequence"/>
</dbReference>
<sequence length="205" mass="23759">MCLLSPKVEQEYTVPARVTRVRRTSRVSRRSPSPPRVTRIRQSVIEERRPSPERTVVVPPTLPPSPRASTTFKSERRTSRAPSVRNETHFVEVEHESDSSSSSDDVRSRTTSHTRKTSRSKTTAPVSEYSVHERETRLERDYGSPKPEYETYRYVEAPKGGPARSRSRGQGSSFYDGPRASQDAYRRERVVTEDEYGRRRREYQR</sequence>
<dbReference type="EMBL" id="NAJO01000014">
    <property type="protein sequence ID" value="OQO07694.1"/>
    <property type="molecule type" value="Genomic_DNA"/>
</dbReference>
<dbReference type="OrthoDB" id="3917629at2759"/>
<feature type="compositionally biased region" description="Basic and acidic residues" evidence="1">
    <location>
        <begin position="86"/>
        <end position="108"/>
    </location>
</feature>
<evidence type="ECO:0000313" key="2">
    <source>
        <dbReference type="EMBL" id="OQO07694.1"/>
    </source>
</evidence>
<keyword evidence="3" id="KW-1185">Reference proteome</keyword>
<comment type="caution">
    <text evidence="2">The sequence shown here is derived from an EMBL/GenBank/DDBJ whole genome shotgun (WGS) entry which is preliminary data.</text>
</comment>
<dbReference type="AlphaFoldDB" id="A0A1V8T8U2"/>
<protein>
    <submittedName>
        <fullName evidence="2">Uncharacterized protein</fullName>
    </submittedName>
</protein>
<accession>A0A1V8T8U2</accession>
<feature type="compositionally biased region" description="Basic residues" evidence="1">
    <location>
        <begin position="110"/>
        <end position="119"/>
    </location>
</feature>
<reference evidence="3" key="1">
    <citation type="submission" date="2017-03" db="EMBL/GenBank/DDBJ databases">
        <title>Genomes of endolithic fungi from Antarctica.</title>
        <authorList>
            <person name="Coleine C."/>
            <person name="Masonjones S."/>
            <person name="Stajich J.E."/>
        </authorList>
    </citation>
    <scope>NUCLEOTIDE SEQUENCE [LARGE SCALE GENOMIC DNA]</scope>
    <source>
        <strain evidence="3">CCFEE 5527</strain>
    </source>
</reference>
<proteinExistence type="predicted"/>
<dbReference type="InParanoid" id="A0A1V8T8U2"/>
<dbReference type="STRING" id="1507870.A0A1V8T8U2"/>
<gene>
    <name evidence="2" type="ORF">B0A48_07391</name>
</gene>
<evidence type="ECO:0000256" key="1">
    <source>
        <dbReference type="SAM" id="MobiDB-lite"/>
    </source>
</evidence>
<feature type="region of interest" description="Disordered" evidence="1">
    <location>
        <begin position="21"/>
        <end position="205"/>
    </location>
</feature>
<name>A0A1V8T8U2_9PEZI</name>